<gene>
    <name evidence="9" type="ORF">PIB30_070894</name>
</gene>
<organism evidence="9 10">
    <name type="scientific">Stylosanthes scabra</name>
    <dbReference type="NCBI Taxonomy" id="79078"/>
    <lineage>
        <taxon>Eukaryota</taxon>
        <taxon>Viridiplantae</taxon>
        <taxon>Streptophyta</taxon>
        <taxon>Embryophyta</taxon>
        <taxon>Tracheophyta</taxon>
        <taxon>Spermatophyta</taxon>
        <taxon>Magnoliopsida</taxon>
        <taxon>eudicotyledons</taxon>
        <taxon>Gunneridae</taxon>
        <taxon>Pentapetalae</taxon>
        <taxon>rosids</taxon>
        <taxon>fabids</taxon>
        <taxon>Fabales</taxon>
        <taxon>Fabaceae</taxon>
        <taxon>Papilionoideae</taxon>
        <taxon>50 kb inversion clade</taxon>
        <taxon>dalbergioids sensu lato</taxon>
        <taxon>Dalbergieae</taxon>
        <taxon>Pterocarpus clade</taxon>
        <taxon>Stylosanthes</taxon>
    </lineage>
</organism>
<keyword evidence="10" id="KW-1185">Reference proteome</keyword>
<keyword evidence="5" id="KW-0326">Glycosidase</keyword>
<accession>A0ABU6XPU3</accession>
<sequence>MDSYEIIDDYPQTVGEDPKISEILHSLICSFIGVNIGTYVSEMPSPKEIVALLKAQGIQHVRLYDVDQSMFIALANTRIRVTVSVPNDQLLGIGQSNTTTKVQDLFA</sequence>
<evidence type="ECO:0000256" key="6">
    <source>
        <dbReference type="ARBA" id="ARBA00033335"/>
    </source>
</evidence>
<dbReference type="Proteomes" id="UP001341840">
    <property type="component" value="Unassembled WGS sequence"/>
</dbReference>
<dbReference type="PANTHER" id="PTHR32227">
    <property type="entry name" value="GLUCAN ENDO-1,3-BETA-GLUCOSIDASE BG1-RELATED-RELATED"/>
    <property type="match status" value="1"/>
</dbReference>
<evidence type="ECO:0000256" key="2">
    <source>
        <dbReference type="ARBA" id="ARBA00008773"/>
    </source>
</evidence>
<comment type="similarity">
    <text evidence="2 8">Belongs to the glycosyl hydrolase 17 family.</text>
</comment>
<evidence type="ECO:0000256" key="1">
    <source>
        <dbReference type="ARBA" id="ARBA00000382"/>
    </source>
</evidence>
<comment type="catalytic activity">
    <reaction evidence="1">
        <text>Hydrolysis of (1-&gt;3)-beta-D-glucosidic linkages in (1-&gt;3)-beta-D-glucans.</text>
        <dbReference type="EC" id="3.2.1.39"/>
    </reaction>
</comment>
<dbReference type="InterPro" id="IPR017853">
    <property type="entry name" value="GH"/>
</dbReference>
<protein>
    <recommendedName>
        <fullName evidence="3">glucan endo-1,3-beta-D-glucosidase</fullName>
        <ecNumber evidence="3">3.2.1.39</ecNumber>
    </recommendedName>
    <alternativeName>
        <fullName evidence="6">(1-&gt;3)-beta-glucan endohydrolase</fullName>
    </alternativeName>
    <alternativeName>
        <fullName evidence="7">Beta-1,3-endoglucanase</fullName>
    </alternativeName>
</protein>
<evidence type="ECO:0000256" key="8">
    <source>
        <dbReference type="RuleBase" id="RU004335"/>
    </source>
</evidence>
<dbReference type="EC" id="3.2.1.39" evidence="3"/>
<evidence type="ECO:0000256" key="7">
    <source>
        <dbReference type="ARBA" id="ARBA00033417"/>
    </source>
</evidence>
<reference evidence="9 10" key="1">
    <citation type="journal article" date="2023" name="Plants (Basel)">
        <title>Bridging the Gap: Combining Genomics and Transcriptomics Approaches to Understand Stylosanthes scabra, an Orphan Legume from the Brazilian Caatinga.</title>
        <authorList>
            <person name="Ferreira-Neto J.R.C."/>
            <person name="da Silva M.D."/>
            <person name="Binneck E."/>
            <person name="de Melo N.F."/>
            <person name="da Silva R.H."/>
            <person name="de Melo A.L.T.M."/>
            <person name="Pandolfi V."/>
            <person name="Bustamante F.O."/>
            <person name="Brasileiro-Vidal A.C."/>
            <person name="Benko-Iseppon A.M."/>
        </authorList>
    </citation>
    <scope>NUCLEOTIDE SEQUENCE [LARGE SCALE GENOMIC DNA]</scope>
    <source>
        <tissue evidence="9">Leaves</tissue>
    </source>
</reference>
<evidence type="ECO:0000313" key="9">
    <source>
        <dbReference type="EMBL" id="MED6198890.1"/>
    </source>
</evidence>
<keyword evidence="4" id="KW-0378">Hydrolase</keyword>
<dbReference type="InterPro" id="IPR044965">
    <property type="entry name" value="Glyco_hydro_17_plant"/>
</dbReference>
<name>A0ABU6XPU3_9FABA</name>
<dbReference type="Pfam" id="PF00332">
    <property type="entry name" value="Glyco_hydro_17"/>
    <property type="match status" value="1"/>
</dbReference>
<proteinExistence type="inferred from homology"/>
<dbReference type="SUPFAM" id="SSF51445">
    <property type="entry name" value="(Trans)glycosidases"/>
    <property type="match status" value="1"/>
</dbReference>
<evidence type="ECO:0000256" key="5">
    <source>
        <dbReference type="ARBA" id="ARBA00023295"/>
    </source>
</evidence>
<comment type="caution">
    <text evidence="9">The sequence shown here is derived from an EMBL/GenBank/DDBJ whole genome shotgun (WGS) entry which is preliminary data.</text>
</comment>
<dbReference type="InterPro" id="IPR000490">
    <property type="entry name" value="Glyco_hydro_17"/>
</dbReference>
<evidence type="ECO:0000256" key="3">
    <source>
        <dbReference type="ARBA" id="ARBA00012780"/>
    </source>
</evidence>
<dbReference type="Gene3D" id="3.20.20.80">
    <property type="entry name" value="Glycosidases"/>
    <property type="match status" value="1"/>
</dbReference>
<evidence type="ECO:0000256" key="4">
    <source>
        <dbReference type="ARBA" id="ARBA00022801"/>
    </source>
</evidence>
<dbReference type="EMBL" id="JASCZI010212256">
    <property type="protein sequence ID" value="MED6198890.1"/>
    <property type="molecule type" value="Genomic_DNA"/>
</dbReference>
<evidence type="ECO:0000313" key="10">
    <source>
        <dbReference type="Proteomes" id="UP001341840"/>
    </source>
</evidence>